<organism evidence="2 3">
    <name type="scientific">Gossypium australe</name>
    <dbReference type="NCBI Taxonomy" id="47621"/>
    <lineage>
        <taxon>Eukaryota</taxon>
        <taxon>Viridiplantae</taxon>
        <taxon>Streptophyta</taxon>
        <taxon>Embryophyta</taxon>
        <taxon>Tracheophyta</taxon>
        <taxon>Spermatophyta</taxon>
        <taxon>Magnoliopsida</taxon>
        <taxon>eudicotyledons</taxon>
        <taxon>Gunneridae</taxon>
        <taxon>Pentapetalae</taxon>
        <taxon>rosids</taxon>
        <taxon>malvids</taxon>
        <taxon>Malvales</taxon>
        <taxon>Malvaceae</taxon>
        <taxon>Malvoideae</taxon>
        <taxon>Gossypium</taxon>
    </lineage>
</organism>
<evidence type="ECO:0000256" key="1">
    <source>
        <dbReference type="SAM" id="MobiDB-lite"/>
    </source>
</evidence>
<dbReference type="AlphaFoldDB" id="A0A5B6WJ24"/>
<proteinExistence type="predicted"/>
<feature type="region of interest" description="Disordered" evidence="1">
    <location>
        <begin position="152"/>
        <end position="175"/>
    </location>
</feature>
<accession>A0A5B6WJ24</accession>
<gene>
    <name evidence="2" type="ORF">EPI10_022239</name>
</gene>
<evidence type="ECO:0000313" key="2">
    <source>
        <dbReference type="EMBL" id="KAA3481911.1"/>
    </source>
</evidence>
<feature type="compositionally biased region" description="Basic and acidic residues" evidence="1">
    <location>
        <begin position="160"/>
        <end position="175"/>
    </location>
</feature>
<dbReference type="Proteomes" id="UP000325315">
    <property type="component" value="Unassembled WGS sequence"/>
</dbReference>
<dbReference type="OrthoDB" id="10531212at2759"/>
<sequence>MALNNYQWQVTRTTPTKAASVCNLDAITMLSNQIELLSKKISSLCSSTQVHPVMQYDTNGGRISNTEYPPYNHGMKNKTGGGVVNPEYPPYEHGMENEQVNYMVLKNQQAPNQGLENQIGQLAKLISERPQGILPSNTESNPKEQIQAITAQKSEGLDEPNPKEEPVVSEGKVEVSHEIPKSVITEYQPRIPYPEALKRYNTY</sequence>
<protein>
    <submittedName>
        <fullName evidence="2">F-box/LRR-repeat protein 13-like</fullName>
    </submittedName>
</protein>
<dbReference type="EMBL" id="SMMG02000003">
    <property type="protein sequence ID" value="KAA3481911.1"/>
    <property type="molecule type" value="Genomic_DNA"/>
</dbReference>
<evidence type="ECO:0000313" key="3">
    <source>
        <dbReference type="Proteomes" id="UP000325315"/>
    </source>
</evidence>
<keyword evidence="3" id="KW-1185">Reference proteome</keyword>
<comment type="caution">
    <text evidence="2">The sequence shown here is derived from an EMBL/GenBank/DDBJ whole genome shotgun (WGS) entry which is preliminary data.</text>
</comment>
<reference evidence="3" key="1">
    <citation type="journal article" date="2019" name="Plant Biotechnol. J.">
        <title>Genome sequencing of the Australian wild diploid species Gossypium australe highlights disease resistance and delayed gland morphogenesis.</title>
        <authorList>
            <person name="Cai Y."/>
            <person name="Cai X."/>
            <person name="Wang Q."/>
            <person name="Wang P."/>
            <person name="Zhang Y."/>
            <person name="Cai C."/>
            <person name="Xu Y."/>
            <person name="Wang K."/>
            <person name="Zhou Z."/>
            <person name="Wang C."/>
            <person name="Geng S."/>
            <person name="Li B."/>
            <person name="Dong Q."/>
            <person name="Hou Y."/>
            <person name="Wang H."/>
            <person name="Ai P."/>
            <person name="Liu Z."/>
            <person name="Yi F."/>
            <person name="Sun M."/>
            <person name="An G."/>
            <person name="Cheng J."/>
            <person name="Zhang Y."/>
            <person name="Shi Q."/>
            <person name="Xie Y."/>
            <person name="Shi X."/>
            <person name="Chang Y."/>
            <person name="Huang F."/>
            <person name="Chen Y."/>
            <person name="Hong S."/>
            <person name="Mi L."/>
            <person name="Sun Q."/>
            <person name="Zhang L."/>
            <person name="Zhou B."/>
            <person name="Peng R."/>
            <person name="Zhang X."/>
            <person name="Liu F."/>
        </authorList>
    </citation>
    <scope>NUCLEOTIDE SEQUENCE [LARGE SCALE GENOMIC DNA]</scope>
    <source>
        <strain evidence="3">cv. PA1801</strain>
    </source>
</reference>
<name>A0A5B6WJ24_9ROSI</name>